<name>G8PEF0_PEDCP</name>
<evidence type="ECO:0000313" key="2">
    <source>
        <dbReference type="EMBL" id="AEV94411.1"/>
    </source>
</evidence>
<dbReference type="InterPro" id="IPR050177">
    <property type="entry name" value="Lipid_A_modif_metabolic_enz"/>
</dbReference>
<dbReference type="Pfam" id="PF01370">
    <property type="entry name" value="Epimerase"/>
    <property type="match status" value="1"/>
</dbReference>
<proteinExistence type="predicted"/>
<dbReference type="Gene3D" id="3.40.50.720">
    <property type="entry name" value="NAD(P)-binding Rossmann-like Domain"/>
    <property type="match status" value="1"/>
</dbReference>
<keyword evidence="3" id="KW-1185">Reference proteome</keyword>
<evidence type="ECO:0000259" key="1">
    <source>
        <dbReference type="Pfam" id="PF01370"/>
    </source>
</evidence>
<dbReference type="PANTHER" id="PTHR43245">
    <property type="entry name" value="BIFUNCTIONAL POLYMYXIN RESISTANCE PROTEIN ARNA"/>
    <property type="match status" value="1"/>
</dbReference>
<dbReference type="InterPro" id="IPR036291">
    <property type="entry name" value="NAD(P)-bd_dom_sf"/>
</dbReference>
<dbReference type="RefSeq" id="WP_014214609.1">
    <property type="nucleotide sequence ID" value="NC_016605.1"/>
</dbReference>
<dbReference type="STRING" id="701521.PECL_83"/>
<feature type="domain" description="NAD-dependent epimerase/dehydratase" evidence="1">
    <location>
        <begin position="4"/>
        <end position="220"/>
    </location>
</feature>
<evidence type="ECO:0000313" key="3">
    <source>
        <dbReference type="Proteomes" id="UP000005444"/>
    </source>
</evidence>
<organism evidence="2 3">
    <name type="scientific">Pediococcus claussenii (strain ATCC BAA-344 / DSM 14800 / JCM 18046 / KCTC 3811 / LMG 21948 / P06)</name>
    <dbReference type="NCBI Taxonomy" id="701521"/>
    <lineage>
        <taxon>Bacteria</taxon>
        <taxon>Bacillati</taxon>
        <taxon>Bacillota</taxon>
        <taxon>Bacilli</taxon>
        <taxon>Lactobacillales</taxon>
        <taxon>Lactobacillaceae</taxon>
        <taxon>Pediococcus</taxon>
    </lineage>
</organism>
<dbReference type="InterPro" id="IPR001509">
    <property type="entry name" value="Epimerase_deHydtase"/>
</dbReference>
<reference evidence="2 3" key="1">
    <citation type="journal article" date="2012" name="J. Bacteriol.">
        <title>Complete Genome Sequence of the Beer Spoilage Organism Pediococcus claussenii ATCC BAA-344T.</title>
        <authorList>
            <person name="Pittet V."/>
            <person name="Abegunde T."/>
            <person name="Marfleet T."/>
            <person name="Haakensen M."/>
            <person name="Morrow K."/>
            <person name="Jayaprakash T."/>
            <person name="Schroeder K."/>
            <person name="Trost B."/>
            <person name="Byrns S."/>
            <person name="Bergsveinson J."/>
            <person name="Kusalik A."/>
            <person name="Ziola B."/>
        </authorList>
    </citation>
    <scope>NUCLEOTIDE SEQUENCE [LARGE SCALE GENOMIC DNA]</scope>
    <source>
        <strain evidence="2 3">ATCC BAA-344</strain>
    </source>
</reference>
<dbReference type="KEGG" id="pce:PECL_83"/>
<sequence>MKKVLVLGATGATGQVITNELIAKGFSTKVFGRDLSMLQKLWPSIDHSIGDVFNKDDIISAGNDVDTIFQCAAVPYNQTVKKQVKLGKSVMDAALSLYCRIIFIDGIYAFGDADGIVTEKSPLLPVSKKGIVKKELNDLIFDSKYKSLKPILLRLPDYYGPTMRESSYLGPTVLNIAQRQFAMYVGPKKLQREYVYLPDAAKMAVTIASASNTGNQSWNIPGQIISGTLFIKIAKRLAHDHLPVITLNKNIIKIIGPWQPNVAEISEMYYLTQRPIYLSHTKYEKRFGPIPDTPFEQGLRTTITALQKG</sequence>
<dbReference type="eggNOG" id="COG0451">
    <property type="taxonomic scope" value="Bacteria"/>
</dbReference>
<dbReference type="SUPFAM" id="SSF51735">
    <property type="entry name" value="NAD(P)-binding Rossmann-fold domains"/>
    <property type="match status" value="1"/>
</dbReference>
<protein>
    <submittedName>
        <fullName evidence="2">NAD dependent epimerase/dehydratase family protein</fullName>
    </submittedName>
</protein>
<dbReference type="HOGENOM" id="CLU_049717_0_0_9"/>
<dbReference type="AlphaFoldDB" id="G8PEF0"/>
<accession>G8PEF0</accession>
<dbReference type="Proteomes" id="UP000005444">
    <property type="component" value="Chromosome"/>
</dbReference>
<dbReference type="PATRIC" id="fig|701521.8.peg.74"/>
<dbReference type="PANTHER" id="PTHR43245:SF13">
    <property type="entry name" value="UDP-D-APIOSE_UDP-D-XYLOSE SYNTHASE 2"/>
    <property type="match status" value="1"/>
</dbReference>
<gene>
    <name evidence="2" type="ordered locus">PECL_83</name>
</gene>
<dbReference type="EMBL" id="CP003137">
    <property type="protein sequence ID" value="AEV94411.1"/>
    <property type="molecule type" value="Genomic_DNA"/>
</dbReference>